<dbReference type="Pfam" id="PF05045">
    <property type="entry name" value="RgpF"/>
    <property type="match status" value="1"/>
</dbReference>
<dbReference type="AlphaFoldDB" id="A0A1W6Z4I6"/>
<dbReference type="InterPro" id="IPR007739">
    <property type="entry name" value="RgpF"/>
</dbReference>
<dbReference type="EMBL" id="CP021109">
    <property type="protein sequence ID" value="ARP88272.1"/>
    <property type="molecule type" value="Genomic_DNA"/>
</dbReference>
<proteinExistence type="predicted"/>
<name>A0A1W6Z4I6_9BORD</name>
<dbReference type="RefSeq" id="WP_086073362.1">
    <property type="nucleotide sequence ID" value="NZ_CP021109.1"/>
</dbReference>
<keyword evidence="2" id="KW-1185">Reference proteome</keyword>
<evidence type="ECO:0000313" key="1">
    <source>
        <dbReference type="EMBL" id="ARP88272.1"/>
    </source>
</evidence>
<evidence type="ECO:0008006" key="3">
    <source>
        <dbReference type="Google" id="ProtNLM"/>
    </source>
</evidence>
<reference evidence="1 2" key="1">
    <citation type="submission" date="2017-05" db="EMBL/GenBank/DDBJ databases">
        <title>Complete and WGS of Bordetella genogroups.</title>
        <authorList>
            <person name="Spilker T."/>
            <person name="LiPuma J."/>
        </authorList>
    </citation>
    <scope>NUCLEOTIDE SEQUENCE [LARGE SCALE GENOMIC DNA]</scope>
    <source>
        <strain evidence="1 2">AU17164</strain>
    </source>
</reference>
<protein>
    <recommendedName>
        <fullName evidence="3">Rhamnan synthesis protein F</fullName>
    </recommendedName>
</protein>
<accession>A0A1W6Z4I6</accession>
<organism evidence="1 2">
    <name type="scientific">Bordetella genomosp. 9</name>
    <dbReference type="NCBI Taxonomy" id="1416803"/>
    <lineage>
        <taxon>Bacteria</taxon>
        <taxon>Pseudomonadati</taxon>
        <taxon>Pseudomonadota</taxon>
        <taxon>Betaproteobacteria</taxon>
        <taxon>Burkholderiales</taxon>
        <taxon>Alcaligenaceae</taxon>
        <taxon>Bordetella</taxon>
    </lineage>
</organism>
<evidence type="ECO:0000313" key="2">
    <source>
        <dbReference type="Proteomes" id="UP000194139"/>
    </source>
</evidence>
<gene>
    <name evidence="1" type="ORF">CAL13_20185</name>
</gene>
<sequence>MNSYVSALRRLFGRGFSGGGRDFARKVLRLLRRRGLRGFLEVFRHQVAEESLPPRPPNRPDDLDDYAYAVPFQFPITIPPELRVCAVLHIFYPELCAELLACLRNIPVRADVFVSTTSAEKRDRILVAFEGYTNGTVEVRVFENRGRDIAPKLVGFADVYGRYDVALSLHTKKSPHGGDHLAPWREYLYRSLAGSPETVSSILHLLSQEPVGFVFPQHFYPLRRHVHWGKNFELTRELMGRAHVAIDPQMELECPSGSMFWCRTDALRPLLDLGLRFADFPDETGQVDGTLAHAIERAFLYACEARGYRWAKVVEPEAYPLPSTIIHVRDSASVTTNLDVVWRKLLNSHRQVAEAVTEAVPTAQQTRDAVRLK</sequence>
<dbReference type="Proteomes" id="UP000194139">
    <property type="component" value="Chromosome"/>
</dbReference>